<feature type="compositionally biased region" description="Polar residues" evidence="7">
    <location>
        <begin position="897"/>
        <end position="910"/>
    </location>
</feature>
<feature type="region of interest" description="Disordered" evidence="7">
    <location>
        <begin position="562"/>
        <end position="681"/>
    </location>
</feature>
<comment type="similarity">
    <text evidence="1">Belongs to the tubulin--tyrosine ligase family.</text>
</comment>
<dbReference type="Proteomes" id="UP000735302">
    <property type="component" value="Unassembled WGS sequence"/>
</dbReference>
<dbReference type="SUPFAM" id="SSF56059">
    <property type="entry name" value="Glutathione synthetase ATP-binding domain-like"/>
    <property type="match status" value="1"/>
</dbReference>
<evidence type="ECO:0000313" key="9">
    <source>
        <dbReference type="Proteomes" id="UP000735302"/>
    </source>
</evidence>
<dbReference type="PANTHER" id="PTHR12241:SF147">
    <property type="entry name" value="TUBULIN POLYGLUTAMYLASE TTLL7"/>
    <property type="match status" value="1"/>
</dbReference>
<gene>
    <name evidence="8" type="ORF">PoB_001197600</name>
</gene>
<keyword evidence="5" id="KW-0067">ATP-binding</keyword>
<protein>
    <submittedName>
        <fullName evidence="8">Tubulin polyglutamylase ttll7</fullName>
    </submittedName>
</protein>
<dbReference type="GO" id="GO:0000226">
    <property type="term" value="P:microtubule cytoskeleton organization"/>
    <property type="evidence" value="ECO:0007669"/>
    <property type="project" value="TreeGrafter"/>
</dbReference>
<dbReference type="GO" id="GO:0005874">
    <property type="term" value="C:microtubule"/>
    <property type="evidence" value="ECO:0007669"/>
    <property type="project" value="UniProtKB-KW"/>
</dbReference>
<keyword evidence="2" id="KW-0436">Ligase</keyword>
<reference evidence="8 9" key="1">
    <citation type="journal article" date="2021" name="Elife">
        <title>Chloroplast acquisition without the gene transfer in kleptoplastic sea slugs, Plakobranchus ocellatus.</title>
        <authorList>
            <person name="Maeda T."/>
            <person name="Takahashi S."/>
            <person name="Yoshida T."/>
            <person name="Shimamura S."/>
            <person name="Takaki Y."/>
            <person name="Nagai Y."/>
            <person name="Toyoda A."/>
            <person name="Suzuki Y."/>
            <person name="Arimoto A."/>
            <person name="Ishii H."/>
            <person name="Satoh N."/>
            <person name="Nishiyama T."/>
            <person name="Hasebe M."/>
            <person name="Maruyama T."/>
            <person name="Minagawa J."/>
            <person name="Obokata J."/>
            <person name="Shigenobu S."/>
        </authorList>
    </citation>
    <scope>NUCLEOTIDE SEQUENCE [LARGE SCALE GENOMIC DNA]</scope>
</reference>
<proteinExistence type="inferred from homology"/>
<evidence type="ECO:0000256" key="7">
    <source>
        <dbReference type="SAM" id="MobiDB-lite"/>
    </source>
</evidence>
<keyword evidence="6" id="KW-0175">Coiled coil</keyword>
<feature type="region of interest" description="Disordered" evidence="7">
    <location>
        <begin position="30"/>
        <end position="88"/>
    </location>
</feature>
<dbReference type="GO" id="GO:0005524">
    <property type="term" value="F:ATP binding"/>
    <property type="evidence" value="ECO:0007669"/>
    <property type="project" value="UniProtKB-KW"/>
</dbReference>
<sequence>MKNSTSLTSLSSMDKDLSLTSLTQYGRAAAMQRSALSNPPSARHASETREDQQPPQIRLHQQEPMEKGSLAPTLGKKKRRKGRERITANLSGTRYEVVRQMVEKMGFSVTKDDDPTSYLIWNDCFVSPDKISELKPYQRINHFPGMGEVTRKDALARNYLKMQKALPDEFNFMPRTWILPADYSLLINHAKEMKTKKKAKTFIVKPSNGAQGHGISLYRNAEKIPQSEHFIVQEYIDKPLLLDGFKFDLRIYVLITSCDPLRIFLFNDGLVRLATEKYLPPHESNINHLYMHLTNYSVNKHNEYYEKNMTIDTGSKRSIRYFNEYLRRSDIDVTMLWRNIADMIVRTLLVAQPHVLHAYRMCRPGVPSGNDSVCFEVLGFDIMIDRKLRPWLLEINRSPSFGTDERLDFEIKSSLIEDTFKLLNIKVSDKRRNIAAQKAEAQRRLFRTNRKSDSQDAMAVDKKKASMDKRKEELKDLLARVRKMALREDFEIRNCGRFKRIFPSDDRTRQDRYCKIMSSAFSVFLAGRGTSMQREIQVNYNNKYKEEQLLDMIAECEADERDSKLYPGGKPPKGPKPLQSMPESLPSVPPNNYYEDEEEMEYDSDGSPPGSPPRPQLYARHRSASGSRSRAHSRISGDSGGQGDRADSSHSRPGSALTFGSSNRIGGPRPLSQSTLNGIGGVVGGHRSRSITRAATTNKLTALQRSNVDDNFLNSMVKEREEELTKKTLTSLNEMRIKFPGKSDMEAEYLLDQLHENWKFHKPRIASYWLVKLDSIKRRKVVDIVRSNVRAMLQRIWRSSDIDNLRLFRIFSRVFNRLLWSHGQGLWNSFSPTSNTWETIFSKSSENISQAEMDCCRRIVQLCKDCLLIVYKFADEAKNPTSQVGGEQQQQQQQQQFNEQDSVQKNQPQQPAVPPPFENKQAQNGYLAGRDLRPPVNWNPHMSYSQRYARIYQHPNMSSS</sequence>
<dbReference type="FunFam" id="3.30.470.20:FF:000009">
    <property type="entry name" value="tubulin polyglutamylase TTLL5 isoform X1"/>
    <property type="match status" value="1"/>
</dbReference>
<dbReference type="Pfam" id="PF03133">
    <property type="entry name" value="TTL"/>
    <property type="match status" value="1"/>
</dbReference>
<evidence type="ECO:0000256" key="6">
    <source>
        <dbReference type="SAM" id="Coils"/>
    </source>
</evidence>
<dbReference type="PROSITE" id="PS51221">
    <property type="entry name" value="TTL"/>
    <property type="match status" value="1"/>
</dbReference>
<evidence type="ECO:0000256" key="4">
    <source>
        <dbReference type="ARBA" id="ARBA00022741"/>
    </source>
</evidence>
<dbReference type="InterPro" id="IPR004344">
    <property type="entry name" value="TTL/TTLL_fam"/>
</dbReference>
<evidence type="ECO:0000256" key="1">
    <source>
        <dbReference type="ARBA" id="ARBA00006820"/>
    </source>
</evidence>
<accession>A0AAV3YQ89</accession>
<evidence type="ECO:0000313" key="8">
    <source>
        <dbReference type="EMBL" id="GFN85470.1"/>
    </source>
</evidence>
<dbReference type="Gene3D" id="3.30.470.20">
    <property type="entry name" value="ATP-grasp fold, B domain"/>
    <property type="match status" value="1"/>
</dbReference>
<dbReference type="GO" id="GO:0070740">
    <property type="term" value="F:tubulin-glutamic acid ligase activity"/>
    <property type="evidence" value="ECO:0007669"/>
    <property type="project" value="TreeGrafter"/>
</dbReference>
<keyword evidence="4" id="KW-0547">Nucleotide-binding</keyword>
<dbReference type="GO" id="GO:0036064">
    <property type="term" value="C:ciliary basal body"/>
    <property type="evidence" value="ECO:0007669"/>
    <property type="project" value="TreeGrafter"/>
</dbReference>
<comment type="caution">
    <text evidence="8">The sequence shown here is derived from an EMBL/GenBank/DDBJ whole genome shotgun (WGS) entry which is preliminary data.</text>
</comment>
<keyword evidence="9" id="KW-1185">Reference proteome</keyword>
<feature type="region of interest" description="Disordered" evidence="7">
    <location>
        <begin position="880"/>
        <end position="938"/>
    </location>
</feature>
<keyword evidence="3" id="KW-0493">Microtubule</keyword>
<evidence type="ECO:0000256" key="3">
    <source>
        <dbReference type="ARBA" id="ARBA00022701"/>
    </source>
</evidence>
<dbReference type="EMBL" id="BLXT01001415">
    <property type="protein sequence ID" value="GFN85470.1"/>
    <property type="molecule type" value="Genomic_DNA"/>
</dbReference>
<feature type="coiled-coil region" evidence="6">
    <location>
        <begin position="460"/>
        <end position="487"/>
    </location>
</feature>
<evidence type="ECO:0000256" key="2">
    <source>
        <dbReference type="ARBA" id="ARBA00022598"/>
    </source>
</evidence>
<dbReference type="PANTHER" id="PTHR12241">
    <property type="entry name" value="TUBULIN POLYGLUTAMYLASE"/>
    <property type="match status" value="1"/>
</dbReference>
<name>A0AAV3YQ89_9GAST</name>
<dbReference type="AlphaFoldDB" id="A0AAV3YQ89"/>
<feature type="compositionally biased region" description="Basic residues" evidence="7">
    <location>
        <begin position="619"/>
        <end position="633"/>
    </location>
</feature>
<feature type="compositionally biased region" description="Acidic residues" evidence="7">
    <location>
        <begin position="594"/>
        <end position="604"/>
    </location>
</feature>
<dbReference type="GO" id="GO:0015631">
    <property type="term" value="F:tubulin binding"/>
    <property type="evidence" value="ECO:0007669"/>
    <property type="project" value="TreeGrafter"/>
</dbReference>
<organism evidence="8 9">
    <name type="scientific">Plakobranchus ocellatus</name>
    <dbReference type="NCBI Taxonomy" id="259542"/>
    <lineage>
        <taxon>Eukaryota</taxon>
        <taxon>Metazoa</taxon>
        <taxon>Spiralia</taxon>
        <taxon>Lophotrochozoa</taxon>
        <taxon>Mollusca</taxon>
        <taxon>Gastropoda</taxon>
        <taxon>Heterobranchia</taxon>
        <taxon>Euthyneura</taxon>
        <taxon>Panpulmonata</taxon>
        <taxon>Sacoglossa</taxon>
        <taxon>Placobranchoidea</taxon>
        <taxon>Plakobranchidae</taxon>
        <taxon>Plakobranchus</taxon>
    </lineage>
</organism>
<evidence type="ECO:0000256" key="5">
    <source>
        <dbReference type="ARBA" id="ARBA00022840"/>
    </source>
</evidence>